<dbReference type="Pfam" id="PF13715">
    <property type="entry name" value="CarbopepD_reg_2"/>
    <property type="match status" value="1"/>
</dbReference>
<dbReference type="InterPro" id="IPR037066">
    <property type="entry name" value="Plug_dom_sf"/>
</dbReference>
<keyword evidence="4 10" id="KW-0812">Transmembrane</keyword>
<keyword evidence="3 10" id="KW-1134">Transmembrane beta strand</keyword>
<feature type="domain" description="TonB-dependent receptor plug" evidence="14">
    <location>
        <begin position="120"/>
        <end position="220"/>
    </location>
</feature>
<feature type="signal peptide" evidence="12">
    <location>
        <begin position="1"/>
        <end position="19"/>
    </location>
</feature>
<comment type="subcellular location">
    <subcellularLocation>
        <location evidence="1 10">Cell outer membrane</location>
        <topology evidence="1 10">Multi-pass membrane protein</topology>
    </subcellularLocation>
</comment>
<dbReference type="SUPFAM" id="SSF49464">
    <property type="entry name" value="Carboxypeptidase regulatory domain-like"/>
    <property type="match status" value="1"/>
</dbReference>
<keyword evidence="8 15" id="KW-0675">Receptor</keyword>
<dbReference type="Pfam" id="PF00593">
    <property type="entry name" value="TonB_dep_Rec_b-barrel"/>
    <property type="match status" value="1"/>
</dbReference>
<dbReference type="InterPro" id="IPR036942">
    <property type="entry name" value="Beta-barrel_TonB_sf"/>
</dbReference>
<keyword evidence="16" id="KW-1185">Reference proteome</keyword>
<keyword evidence="9 10" id="KW-0998">Cell outer membrane</keyword>
<feature type="domain" description="TonB-dependent receptor-like beta-barrel" evidence="13">
    <location>
        <begin position="278"/>
        <end position="744"/>
    </location>
</feature>
<evidence type="ECO:0000313" key="15">
    <source>
        <dbReference type="EMBL" id="TXB64573.1"/>
    </source>
</evidence>
<dbReference type="OrthoDB" id="9803050at2"/>
<evidence type="ECO:0000259" key="14">
    <source>
        <dbReference type="Pfam" id="PF07715"/>
    </source>
</evidence>
<dbReference type="EMBL" id="VOOS01000004">
    <property type="protein sequence ID" value="TXB64573.1"/>
    <property type="molecule type" value="Genomic_DNA"/>
</dbReference>
<accession>A0A5C6RQQ5</accession>
<sequence>MKKTFQLLVFLFFSATLFSQEKFTLSGTIKNDSNGEDLIGVTIFVKELPGVGTVTNLYGFYSITLPKGEYTFQYSYVGYKTIEFKANLNQNIKNNIELSSGSTDLEIVEISAEREDENIRSNEMSVTKIDMKEIESIPVLFGERDILKTIQLLPGVKSGGEGNAGFFVRGGSSDQNLILLDGAPVYNASHLLGFFSVFNSDAIKDLKLYKGGMPAEYGGRLSSVMDIKMKEGNSKELSASGGIGLIASKLTIEAPFVKNKGSFIISGRRTYADLFLKLSSDEDRRNTSLYFYDLNMKANYQFSDKDRLFISGYFGRDNLGFADRFAFKWGNSTGTIRWNHLYNDKLFSNTSLIFSNYNYLIDIKAAGFKINSKIQDITLKQDLDFFWNEKNKLNFGGSIIHHAFDPGEISSSGEAIGNTKIENRYSLESGLYISNEHKFNELWSATYGLRYSNFTQIGPGEIYSYDEKGNVADTSNFNNYEAVKSYNGLEPRLSINYILNETSSIKTSYNRNYQYLHLLSNSSGSNPTDAWLPSSNNIKPQIADQVALGYFKNFKDNTYEFSVETYYKALQNTIDYRTGAEITLNATVEGELLYGKGRAYGLEFYLKRRKGKFTGWLSYTLARTEVTFDEINDGDWYPAKQDRTHDLSLVAMYKLSERVSLSSTFVYYTGNAVTFPTGKYVVDNQTINLYSERNGSRMPAYHRMDVGVVWDGKNYREILNPDTGEKEKVKKKFQSSWNFSIYNLYARENAYSYTFRESEDDPTKTETVQLSLFKIIPSVSYNFKF</sequence>
<evidence type="ECO:0000256" key="10">
    <source>
        <dbReference type="PROSITE-ProRule" id="PRU01360"/>
    </source>
</evidence>
<comment type="caution">
    <text evidence="15">The sequence shown here is derived from an EMBL/GenBank/DDBJ whole genome shotgun (WGS) entry which is preliminary data.</text>
</comment>
<dbReference type="Gene3D" id="2.170.130.10">
    <property type="entry name" value="TonB-dependent receptor, plug domain"/>
    <property type="match status" value="1"/>
</dbReference>
<dbReference type="AlphaFoldDB" id="A0A5C6RQQ5"/>
<evidence type="ECO:0000256" key="6">
    <source>
        <dbReference type="ARBA" id="ARBA00023077"/>
    </source>
</evidence>
<keyword evidence="6 11" id="KW-0798">TonB box</keyword>
<evidence type="ECO:0000256" key="12">
    <source>
        <dbReference type="SAM" id="SignalP"/>
    </source>
</evidence>
<keyword evidence="5 12" id="KW-0732">Signal</keyword>
<evidence type="ECO:0000313" key="16">
    <source>
        <dbReference type="Proteomes" id="UP000321721"/>
    </source>
</evidence>
<dbReference type="PANTHER" id="PTHR30069">
    <property type="entry name" value="TONB-DEPENDENT OUTER MEMBRANE RECEPTOR"/>
    <property type="match status" value="1"/>
</dbReference>
<evidence type="ECO:0000256" key="8">
    <source>
        <dbReference type="ARBA" id="ARBA00023170"/>
    </source>
</evidence>
<dbReference type="PANTHER" id="PTHR30069:SF29">
    <property type="entry name" value="HEMOGLOBIN AND HEMOGLOBIN-HAPTOGLOBIN-BINDING PROTEIN 1-RELATED"/>
    <property type="match status" value="1"/>
</dbReference>
<dbReference type="Gene3D" id="2.40.170.20">
    <property type="entry name" value="TonB-dependent receptor, beta-barrel domain"/>
    <property type="match status" value="1"/>
</dbReference>
<evidence type="ECO:0000256" key="7">
    <source>
        <dbReference type="ARBA" id="ARBA00023136"/>
    </source>
</evidence>
<dbReference type="Pfam" id="PF07715">
    <property type="entry name" value="Plug"/>
    <property type="match status" value="1"/>
</dbReference>
<evidence type="ECO:0000256" key="1">
    <source>
        <dbReference type="ARBA" id="ARBA00004571"/>
    </source>
</evidence>
<evidence type="ECO:0000256" key="4">
    <source>
        <dbReference type="ARBA" id="ARBA00022692"/>
    </source>
</evidence>
<organism evidence="15 16">
    <name type="scientific">Vicingus serpentipes</name>
    <dbReference type="NCBI Taxonomy" id="1926625"/>
    <lineage>
        <taxon>Bacteria</taxon>
        <taxon>Pseudomonadati</taxon>
        <taxon>Bacteroidota</taxon>
        <taxon>Flavobacteriia</taxon>
        <taxon>Flavobacteriales</taxon>
        <taxon>Vicingaceae</taxon>
        <taxon>Vicingus</taxon>
    </lineage>
</organism>
<evidence type="ECO:0000259" key="13">
    <source>
        <dbReference type="Pfam" id="PF00593"/>
    </source>
</evidence>
<dbReference type="RefSeq" id="WP_147100683.1">
    <property type="nucleotide sequence ID" value="NZ_VOOS01000004.1"/>
</dbReference>
<evidence type="ECO:0000256" key="9">
    <source>
        <dbReference type="ARBA" id="ARBA00023237"/>
    </source>
</evidence>
<comment type="similarity">
    <text evidence="10 11">Belongs to the TonB-dependent receptor family.</text>
</comment>
<dbReference type="Gene3D" id="2.60.40.1120">
    <property type="entry name" value="Carboxypeptidase-like, regulatory domain"/>
    <property type="match status" value="1"/>
</dbReference>
<dbReference type="GO" id="GO:0009279">
    <property type="term" value="C:cell outer membrane"/>
    <property type="evidence" value="ECO:0007669"/>
    <property type="project" value="UniProtKB-SubCell"/>
</dbReference>
<dbReference type="SUPFAM" id="SSF56935">
    <property type="entry name" value="Porins"/>
    <property type="match status" value="1"/>
</dbReference>
<evidence type="ECO:0000256" key="11">
    <source>
        <dbReference type="RuleBase" id="RU003357"/>
    </source>
</evidence>
<name>A0A5C6RQQ5_9FLAO</name>
<dbReference type="PROSITE" id="PS52016">
    <property type="entry name" value="TONB_DEPENDENT_REC_3"/>
    <property type="match status" value="1"/>
</dbReference>
<dbReference type="GO" id="GO:0015344">
    <property type="term" value="F:siderophore uptake transmembrane transporter activity"/>
    <property type="evidence" value="ECO:0007669"/>
    <property type="project" value="TreeGrafter"/>
</dbReference>
<feature type="chain" id="PRO_5023105044" evidence="12">
    <location>
        <begin position="20"/>
        <end position="785"/>
    </location>
</feature>
<gene>
    <name evidence="15" type="ORF">FRY74_08965</name>
</gene>
<dbReference type="GO" id="GO:0044718">
    <property type="term" value="P:siderophore transmembrane transport"/>
    <property type="evidence" value="ECO:0007669"/>
    <property type="project" value="TreeGrafter"/>
</dbReference>
<reference evidence="15 16" key="1">
    <citation type="submission" date="2019-08" db="EMBL/GenBank/DDBJ databases">
        <title>Genome of Vicingus serpentipes NCIMB 15042.</title>
        <authorList>
            <person name="Bowman J.P."/>
        </authorList>
    </citation>
    <scope>NUCLEOTIDE SEQUENCE [LARGE SCALE GENOMIC DNA]</scope>
    <source>
        <strain evidence="15 16">NCIMB 15042</strain>
    </source>
</reference>
<dbReference type="InterPro" id="IPR039426">
    <property type="entry name" value="TonB-dep_rcpt-like"/>
</dbReference>
<dbReference type="Proteomes" id="UP000321721">
    <property type="component" value="Unassembled WGS sequence"/>
</dbReference>
<proteinExistence type="inferred from homology"/>
<dbReference type="InterPro" id="IPR012910">
    <property type="entry name" value="Plug_dom"/>
</dbReference>
<evidence type="ECO:0000256" key="3">
    <source>
        <dbReference type="ARBA" id="ARBA00022452"/>
    </source>
</evidence>
<keyword evidence="2 10" id="KW-0813">Transport</keyword>
<dbReference type="InterPro" id="IPR008969">
    <property type="entry name" value="CarboxyPept-like_regulatory"/>
</dbReference>
<keyword evidence="7 10" id="KW-0472">Membrane</keyword>
<protein>
    <submittedName>
        <fullName evidence="15">TonB-dependent receptor</fullName>
    </submittedName>
</protein>
<evidence type="ECO:0000256" key="5">
    <source>
        <dbReference type="ARBA" id="ARBA00022729"/>
    </source>
</evidence>
<dbReference type="InterPro" id="IPR000531">
    <property type="entry name" value="Beta-barrel_TonB"/>
</dbReference>
<evidence type="ECO:0000256" key="2">
    <source>
        <dbReference type="ARBA" id="ARBA00022448"/>
    </source>
</evidence>